<dbReference type="InterPro" id="IPR042185">
    <property type="entry name" value="Serpin_sf_2"/>
</dbReference>
<dbReference type="AlphaFoldDB" id="A0A1M5BGU8"/>
<feature type="domain" description="Serpin" evidence="3">
    <location>
        <begin position="12"/>
        <end position="373"/>
    </location>
</feature>
<sequence>MTSRALGEHLAFALAAHRALNPDATRESCLSPLSLASALGLLASGARAQTRAELATALTGAPDGELAAHARLLASATTLAESFADERPVLAVANTLWTDESVHVEPAFVEELRRWPAGAVRTAAFRPDPEPARQKINSAVAETTRGLVPELLRPGAVHANTLAALVNALYLRAGWRHAFSRGDTTPALFHTPRGTHEVPTMRQTHRMGHTATRGWTVVRLPADGGVDVDVLLPDGDLAEAERGLDARHLGALLAAVAGREVELHLPVTRVRAAFRLEQALAALGVRAAFGAAADLSGISVEPPLRVGSAAHEAVLRLDERGLEGAAATAVTFAPLSLAEPEEPVVVRVDRPFLLLVRHRDTGVVLFLARVTDPAGG</sequence>
<evidence type="ECO:0000313" key="4">
    <source>
        <dbReference type="EMBL" id="SHF41681.1"/>
    </source>
</evidence>
<dbReference type="InterPro" id="IPR036186">
    <property type="entry name" value="Serpin_sf"/>
</dbReference>
<dbReference type="Gene3D" id="2.10.310.10">
    <property type="entry name" value="Serpins superfamily"/>
    <property type="match status" value="1"/>
</dbReference>
<dbReference type="InterPro" id="IPR023796">
    <property type="entry name" value="Serpin_dom"/>
</dbReference>
<reference evidence="4 5" key="1">
    <citation type="submission" date="2016-11" db="EMBL/GenBank/DDBJ databases">
        <authorList>
            <person name="Jaros S."/>
            <person name="Januszkiewicz K."/>
            <person name="Wedrychowicz H."/>
        </authorList>
    </citation>
    <scope>NUCLEOTIDE SEQUENCE [LARGE SCALE GENOMIC DNA]</scope>
    <source>
        <strain evidence="4 5">DSM 44523</strain>
    </source>
</reference>
<organism evidence="4 5">
    <name type="scientific">Streptoalloteichus hindustanus</name>
    <dbReference type="NCBI Taxonomy" id="2017"/>
    <lineage>
        <taxon>Bacteria</taxon>
        <taxon>Bacillati</taxon>
        <taxon>Actinomycetota</taxon>
        <taxon>Actinomycetes</taxon>
        <taxon>Pseudonocardiales</taxon>
        <taxon>Pseudonocardiaceae</taxon>
        <taxon>Streptoalloteichus</taxon>
    </lineage>
</organism>
<dbReference type="OrthoDB" id="9764871at2"/>
<dbReference type="RefSeq" id="WP_073482145.1">
    <property type="nucleotide sequence ID" value="NZ_FQVN01000003.1"/>
</dbReference>
<keyword evidence="5" id="KW-1185">Reference proteome</keyword>
<comment type="similarity">
    <text evidence="1">Belongs to the serpin family.</text>
</comment>
<dbReference type="InterPro" id="IPR042178">
    <property type="entry name" value="Serpin_sf_1"/>
</dbReference>
<feature type="region of interest" description="Disordered" evidence="2">
    <location>
        <begin position="186"/>
        <end position="206"/>
    </location>
</feature>
<evidence type="ECO:0000256" key="1">
    <source>
        <dbReference type="RuleBase" id="RU000411"/>
    </source>
</evidence>
<dbReference type="InterPro" id="IPR023795">
    <property type="entry name" value="Serpin_CS"/>
</dbReference>
<dbReference type="SMART" id="SM00093">
    <property type="entry name" value="SERPIN"/>
    <property type="match status" value="1"/>
</dbReference>
<dbReference type="InterPro" id="IPR000215">
    <property type="entry name" value="Serpin_fam"/>
</dbReference>
<evidence type="ECO:0000259" key="3">
    <source>
        <dbReference type="SMART" id="SM00093"/>
    </source>
</evidence>
<proteinExistence type="inferred from homology"/>
<dbReference type="Gene3D" id="2.30.39.10">
    <property type="entry name" value="Alpha-1-antitrypsin, domain 1"/>
    <property type="match status" value="1"/>
</dbReference>
<dbReference type="GO" id="GO:0005615">
    <property type="term" value="C:extracellular space"/>
    <property type="evidence" value="ECO:0007669"/>
    <property type="project" value="InterPro"/>
</dbReference>
<gene>
    <name evidence="4" type="ORF">SAMN05444320_103566</name>
</gene>
<dbReference type="GO" id="GO:0004867">
    <property type="term" value="F:serine-type endopeptidase inhibitor activity"/>
    <property type="evidence" value="ECO:0007669"/>
    <property type="project" value="InterPro"/>
</dbReference>
<protein>
    <submittedName>
        <fullName evidence="4">Serpin B</fullName>
    </submittedName>
</protein>
<name>A0A1M5BGU8_STRHI</name>
<dbReference type="Proteomes" id="UP000184501">
    <property type="component" value="Unassembled WGS sequence"/>
</dbReference>
<dbReference type="PANTHER" id="PTHR11461">
    <property type="entry name" value="SERINE PROTEASE INHIBITOR, SERPIN"/>
    <property type="match status" value="1"/>
</dbReference>
<dbReference type="STRING" id="2017.SAMN05444320_103566"/>
<accession>A0A1M5BGU8</accession>
<dbReference type="Gene3D" id="3.30.497.10">
    <property type="entry name" value="Antithrombin, subunit I, domain 2"/>
    <property type="match status" value="1"/>
</dbReference>
<dbReference type="EMBL" id="FQVN01000003">
    <property type="protein sequence ID" value="SHF41681.1"/>
    <property type="molecule type" value="Genomic_DNA"/>
</dbReference>
<dbReference type="CDD" id="cd19590">
    <property type="entry name" value="serpin_thermopin-like"/>
    <property type="match status" value="1"/>
</dbReference>
<dbReference type="SUPFAM" id="SSF56574">
    <property type="entry name" value="Serpins"/>
    <property type="match status" value="1"/>
</dbReference>
<dbReference type="PROSITE" id="PS00284">
    <property type="entry name" value="SERPIN"/>
    <property type="match status" value="1"/>
</dbReference>
<dbReference type="PANTHER" id="PTHR11461:SF211">
    <property type="entry name" value="GH10112P-RELATED"/>
    <property type="match status" value="1"/>
</dbReference>
<evidence type="ECO:0000256" key="2">
    <source>
        <dbReference type="SAM" id="MobiDB-lite"/>
    </source>
</evidence>
<evidence type="ECO:0000313" key="5">
    <source>
        <dbReference type="Proteomes" id="UP000184501"/>
    </source>
</evidence>
<dbReference type="Pfam" id="PF00079">
    <property type="entry name" value="Serpin"/>
    <property type="match status" value="1"/>
</dbReference>